<keyword evidence="1" id="KW-0472">Membrane</keyword>
<keyword evidence="1" id="KW-1133">Transmembrane helix</keyword>
<protein>
    <submittedName>
        <fullName evidence="2">Uncharacterized protein</fullName>
    </submittedName>
</protein>
<organism evidence="2 3">
    <name type="scientific">Spirulina subsalsa FACHB-351</name>
    <dbReference type="NCBI Taxonomy" id="234711"/>
    <lineage>
        <taxon>Bacteria</taxon>
        <taxon>Bacillati</taxon>
        <taxon>Cyanobacteriota</taxon>
        <taxon>Cyanophyceae</taxon>
        <taxon>Spirulinales</taxon>
        <taxon>Spirulinaceae</taxon>
        <taxon>Spirulina</taxon>
    </lineage>
</organism>
<keyword evidence="3" id="KW-1185">Reference proteome</keyword>
<name>A0ABT3L558_9CYAN</name>
<accession>A0ABT3L558</accession>
<reference evidence="2 3" key="1">
    <citation type="submission" date="2021-08" db="EMBL/GenBank/DDBJ databases">
        <title>Draft genome sequence of Spirulina subsalsa with high tolerance to salinity and hype-accumulation of phycocyanin.</title>
        <authorList>
            <person name="Pei H."/>
            <person name="Jiang L."/>
        </authorList>
    </citation>
    <scope>NUCLEOTIDE SEQUENCE [LARGE SCALE GENOMIC DNA]</scope>
    <source>
        <strain evidence="2 3">FACHB-351</strain>
    </source>
</reference>
<comment type="caution">
    <text evidence="2">The sequence shown here is derived from an EMBL/GenBank/DDBJ whole genome shotgun (WGS) entry which is preliminary data.</text>
</comment>
<evidence type="ECO:0000256" key="1">
    <source>
        <dbReference type="SAM" id="Phobius"/>
    </source>
</evidence>
<proteinExistence type="predicted"/>
<dbReference type="Proteomes" id="UP001526426">
    <property type="component" value="Unassembled WGS sequence"/>
</dbReference>
<feature type="transmembrane region" description="Helical" evidence="1">
    <location>
        <begin position="15"/>
        <end position="39"/>
    </location>
</feature>
<gene>
    <name evidence="2" type="ORF">K4A83_09975</name>
</gene>
<sequence length="96" mass="11047">MFQLLAPFVHAIQPFLIPLCFLFAWLFILSLISSMVGSVREIIARSQTMHQIPCSDCQFFTNDHRLKCTIHPTIANTEQAIYCRDFQPHQSFSSLS</sequence>
<evidence type="ECO:0000313" key="2">
    <source>
        <dbReference type="EMBL" id="MCW6036587.1"/>
    </source>
</evidence>
<keyword evidence="1" id="KW-0812">Transmembrane</keyword>
<evidence type="ECO:0000313" key="3">
    <source>
        <dbReference type="Proteomes" id="UP001526426"/>
    </source>
</evidence>
<dbReference type="RefSeq" id="WP_265264362.1">
    <property type="nucleotide sequence ID" value="NZ_JAIHOM010000040.1"/>
</dbReference>
<dbReference type="EMBL" id="JAIHOM010000040">
    <property type="protein sequence ID" value="MCW6036587.1"/>
    <property type="molecule type" value="Genomic_DNA"/>
</dbReference>